<dbReference type="GO" id="GO:0010181">
    <property type="term" value="F:FMN binding"/>
    <property type="evidence" value="ECO:0007669"/>
    <property type="project" value="UniProtKB-UniRule"/>
</dbReference>
<feature type="binding site" evidence="5 7">
    <location>
        <position position="100"/>
    </location>
    <ligand>
        <name>FMN</name>
        <dbReference type="ChEBI" id="CHEBI:58210"/>
    </ligand>
</feature>
<evidence type="ECO:0000256" key="2">
    <source>
        <dbReference type="ARBA" id="ARBA00022630"/>
    </source>
</evidence>
<dbReference type="HAMAP" id="MF_01629">
    <property type="entry name" value="PdxH"/>
    <property type="match status" value="1"/>
</dbReference>
<comment type="function">
    <text evidence="5">Catalyzes the oxidation of either pyridoxine 5'-phosphate (PNP) or pyridoxamine 5'-phosphate (PMP) into pyridoxal 5'-phosphate (PLP).</text>
</comment>
<feature type="binding site" evidence="5 6">
    <location>
        <position position="118"/>
    </location>
    <ligand>
        <name>substrate</name>
    </ligand>
</feature>
<feature type="binding site" evidence="5 7">
    <location>
        <begin position="71"/>
        <end position="72"/>
    </location>
    <ligand>
        <name>FMN</name>
        <dbReference type="ChEBI" id="CHEBI:58210"/>
    </ligand>
</feature>
<feature type="binding site" evidence="5 7">
    <location>
        <position position="180"/>
    </location>
    <ligand>
        <name>FMN</name>
        <dbReference type="ChEBI" id="CHEBI:58210"/>
    </ligand>
</feature>
<feature type="binding site" evidence="5 6">
    <location>
        <position position="61"/>
    </location>
    <ligand>
        <name>substrate</name>
    </ligand>
</feature>
<dbReference type="SUPFAM" id="SSF50475">
    <property type="entry name" value="FMN-binding split barrel"/>
    <property type="match status" value="1"/>
</dbReference>
<dbReference type="InterPro" id="IPR012349">
    <property type="entry name" value="Split_barrel_FMN-bd"/>
</dbReference>
<feature type="binding site" evidence="5 6">
    <location>
        <position position="122"/>
    </location>
    <ligand>
        <name>substrate</name>
    </ligand>
</feature>
<dbReference type="EC" id="1.4.3.5" evidence="5"/>
<comment type="catalytic activity">
    <reaction evidence="5">
        <text>pyridoxine 5'-phosphate + O2 = pyridoxal 5'-phosphate + H2O2</text>
        <dbReference type="Rhea" id="RHEA:15149"/>
        <dbReference type="ChEBI" id="CHEBI:15379"/>
        <dbReference type="ChEBI" id="CHEBI:16240"/>
        <dbReference type="ChEBI" id="CHEBI:58589"/>
        <dbReference type="ChEBI" id="CHEBI:597326"/>
        <dbReference type="EC" id="1.4.3.5"/>
    </reaction>
</comment>
<dbReference type="NCBIfam" id="NF004231">
    <property type="entry name" value="PRK05679.1"/>
    <property type="match status" value="1"/>
</dbReference>
<feature type="domain" description="Pyridoxamine 5'-phosphate oxidase N-terminal" evidence="8">
    <location>
        <begin position="29"/>
        <end position="154"/>
    </location>
</feature>
<dbReference type="RefSeq" id="WP_068426054.1">
    <property type="nucleotide sequence ID" value="NZ_LVHI01000012.1"/>
</dbReference>
<keyword evidence="2 5" id="KW-0285">Flavoprotein</keyword>
<comment type="caution">
    <text evidence="10">The sequence shown here is derived from an EMBL/GenBank/DDBJ whole genome shotgun (WGS) entry which is preliminary data.</text>
</comment>
<dbReference type="InterPro" id="IPR000659">
    <property type="entry name" value="Pyridox_Oxase"/>
</dbReference>
<keyword evidence="4 5" id="KW-0560">Oxidoreductase</keyword>
<reference evidence="10 11" key="1">
    <citation type="submission" date="2016-03" db="EMBL/GenBank/DDBJ databases">
        <title>Genome sequence of Rhodococcus kyotonensis KB10.</title>
        <authorList>
            <person name="Jeong H."/>
            <person name="Hong C.E."/>
            <person name="Jo S.H."/>
            <person name="Park J.M."/>
        </authorList>
    </citation>
    <scope>NUCLEOTIDE SEQUENCE [LARGE SCALE GENOMIC DNA]</scope>
    <source>
        <strain evidence="10 11">KB10</strain>
    </source>
</reference>
<dbReference type="InterPro" id="IPR019576">
    <property type="entry name" value="Pyridoxamine_oxidase_dimer_C"/>
</dbReference>
<feature type="binding site" evidence="5 7">
    <location>
        <position position="78"/>
    </location>
    <ligand>
        <name>FMN</name>
        <dbReference type="ChEBI" id="CHEBI:58210"/>
    </ligand>
</feature>
<feature type="binding site" evidence="5 6">
    <location>
        <begin position="186"/>
        <end position="188"/>
    </location>
    <ligand>
        <name>substrate</name>
    </ligand>
</feature>
<evidence type="ECO:0000256" key="6">
    <source>
        <dbReference type="PIRSR" id="PIRSR000190-1"/>
    </source>
</evidence>
<evidence type="ECO:0000256" key="5">
    <source>
        <dbReference type="HAMAP-Rule" id="MF_01629"/>
    </source>
</evidence>
<dbReference type="Proteomes" id="UP000077519">
    <property type="component" value="Unassembled WGS sequence"/>
</dbReference>
<feature type="binding site" evidence="5 7">
    <location>
        <begin position="56"/>
        <end position="61"/>
    </location>
    <ligand>
        <name>FMN</name>
        <dbReference type="ChEBI" id="CHEBI:58210"/>
    </ligand>
</feature>
<comment type="catalytic activity">
    <reaction evidence="5">
        <text>pyridoxamine 5'-phosphate + O2 + H2O = pyridoxal 5'-phosphate + H2O2 + NH4(+)</text>
        <dbReference type="Rhea" id="RHEA:15817"/>
        <dbReference type="ChEBI" id="CHEBI:15377"/>
        <dbReference type="ChEBI" id="CHEBI:15379"/>
        <dbReference type="ChEBI" id="CHEBI:16240"/>
        <dbReference type="ChEBI" id="CHEBI:28938"/>
        <dbReference type="ChEBI" id="CHEBI:58451"/>
        <dbReference type="ChEBI" id="CHEBI:597326"/>
        <dbReference type="EC" id="1.4.3.5"/>
    </reaction>
</comment>
<dbReference type="InterPro" id="IPR019740">
    <property type="entry name" value="Pyridox_Oxase_CS"/>
</dbReference>
<dbReference type="UniPathway" id="UPA01068">
    <property type="reaction ID" value="UER00304"/>
</dbReference>
<dbReference type="Pfam" id="PF10590">
    <property type="entry name" value="PNP_phzG_C"/>
    <property type="match status" value="1"/>
</dbReference>
<dbReference type="EMBL" id="LVHI01000012">
    <property type="protein sequence ID" value="OAK54934.1"/>
    <property type="molecule type" value="Genomic_DNA"/>
</dbReference>
<evidence type="ECO:0000256" key="4">
    <source>
        <dbReference type="ARBA" id="ARBA00023002"/>
    </source>
</evidence>
<comment type="similarity">
    <text evidence="1 5">Belongs to the pyridoxamine 5'-phosphate oxidase family.</text>
</comment>
<evidence type="ECO:0000313" key="11">
    <source>
        <dbReference type="Proteomes" id="UP000077519"/>
    </source>
</evidence>
<keyword evidence="3 5" id="KW-0288">FMN</keyword>
<evidence type="ECO:0000259" key="8">
    <source>
        <dbReference type="Pfam" id="PF01243"/>
    </source>
</evidence>
<keyword evidence="5" id="KW-0664">Pyridoxine biosynthesis</keyword>
<feature type="binding site" evidence="5 7">
    <location>
        <position position="190"/>
    </location>
    <ligand>
        <name>FMN</name>
        <dbReference type="ChEBI" id="CHEBI:58210"/>
    </ligand>
</feature>
<comment type="pathway">
    <text evidence="5">Cofactor metabolism; pyridoxal 5'-phosphate salvage; pyridoxal 5'-phosphate from pyridoxamine 5'-phosphate: step 1/1.</text>
</comment>
<dbReference type="Gene3D" id="2.30.110.10">
    <property type="entry name" value="Electron Transport, Fmn-binding Protein, Chain A"/>
    <property type="match status" value="1"/>
</dbReference>
<evidence type="ECO:0000259" key="9">
    <source>
        <dbReference type="Pfam" id="PF10590"/>
    </source>
</evidence>
<keyword evidence="11" id="KW-1185">Reference proteome</keyword>
<evidence type="ECO:0000256" key="7">
    <source>
        <dbReference type="PIRSR" id="PIRSR000190-2"/>
    </source>
</evidence>
<comment type="caution">
    <text evidence="5">Lacks conserved residue(s) required for the propagation of feature annotation.</text>
</comment>
<comment type="pathway">
    <text evidence="5">Cofactor metabolism; pyridoxal 5'-phosphate salvage; pyridoxal 5'-phosphate from pyridoxine 5'-phosphate: step 1/1.</text>
</comment>
<evidence type="ECO:0000313" key="10">
    <source>
        <dbReference type="EMBL" id="OAK54934.1"/>
    </source>
</evidence>
<sequence>MRVDYRQDTDLDADQLVDGWFPVARAWLSDAIAAEIPEPNAMVLATVDEAGRPSTRTVLCKDLERDGVVFYTNYESDKATHLTRTPYASVTFPWIGIARQLSIRGSVEKVSAETTAEYFATRPRGSQLGAWASAQSRPIGSRAELEQALADVTTRFDGEEVPVPPNWGGFRLIPDTVEFWQGRTSRLHNRIRVTVANAVVERLQP</sequence>
<feature type="binding site" evidence="6">
    <location>
        <begin position="2"/>
        <end position="5"/>
    </location>
    <ligand>
        <name>substrate</name>
    </ligand>
</feature>
<dbReference type="AlphaFoldDB" id="A0A177YHB7"/>
<evidence type="ECO:0000256" key="3">
    <source>
        <dbReference type="ARBA" id="ARBA00022643"/>
    </source>
</evidence>
<dbReference type="PIRSF" id="PIRSF000190">
    <property type="entry name" value="Pyd_amn-ph_oxd"/>
    <property type="match status" value="1"/>
</dbReference>
<dbReference type="InterPro" id="IPR011576">
    <property type="entry name" value="Pyridox_Oxase_N"/>
</dbReference>
<dbReference type="PROSITE" id="PS01064">
    <property type="entry name" value="PYRIDOX_OXIDASE"/>
    <property type="match status" value="1"/>
</dbReference>
<feature type="binding site" evidence="5 7">
    <location>
        <begin position="135"/>
        <end position="136"/>
    </location>
    <ligand>
        <name>FMN</name>
        <dbReference type="ChEBI" id="CHEBI:58210"/>
    </ligand>
</feature>
<comment type="cofactor">
    <cofactor evidence="5 7">
        <name>FMN</name>
        <dbReference type="ChEBI" id="CHEBI:58210"/>
    </cofactor>
    <text evidence="5 7">Binds 1 FMN per subunit.</text>
</comment>
<dbReference type="NCBIfam" id="TIGR00558">
    <property type="entry name" value="pdxH"/>
    <property type="match status" value="1"/>
</dbReference>
<dbReference type="PANTHER" id="PTHR10851">
    <property type="entry name" value="PYRIDOXINE-5-PHOSPHATE OXIDASE"/>
    <property type="match status" value="1"/>
</dbReference>
<protein>
    <recommendedName>
        <fullName evidence="5">Pyridoxine/pyridoxamine 5'-phosphate oxidase</fullName>
        <ecNumber evidence="5">1.4.3.5</ecNumber>
    </recommendedName>
    <alternativeName>
        <fullName evidence="5">PNP/PMP oxidase</fullName>
        <shortName evidence="5">PNPOx</shortName>
    </alternativeName>
    <alternativeName>
        <fullName evidence="5">Pyridoxal 5'-phosphate synthase</fullName>
    </alternativeName>
</protein>
<name>A0A177YHB7_9NOCA</name>
<feature type="binding site" evidence="5 6">
    <location>
        <position position="126"/>
    </location>
    <ligand>
        <name>substrate</name>
    </ligand>
</feature>
<dbReference type="Pfam" id="PF01243">
    <property type="entry name" value="PNPOx_N"/>
    <property type="match status" value="1"/>
</dbReference>
<organism evidence="10 11">
    <name type="scientific">Rhodococcoides kyotonense</name>
    <dbReference type="NCBI Taxonomy" id="398843"/>
    <lineage>
        <taxon>Bacteria</taxon>
        <taxon>Bacillati</taxon>
        <taxon>Actinomycetota</taxon>
        <taxon>Actinomycetes</taxon>
        <taxon>Mycobacteriales</taxon>
        <taxon>Nocardiaceae</taxon>
        <taxon>Rhodococcoides</taxon>
    </lineage>
</organism>
<proteinExistence type="inferred from homology"/>
<accession>A0A177YHB7</accession>
<feature type="domain" description="Pyridoxine 5'-phosphate oxidase dimerisation C-terminal" evidence="9">
    <location>
        <begin position="167"/>
        <end position="205"/>
    </location>
</feature>
<gene>
    <name evidence="5" type="primary">pdxH</name>
    <name evidence="10" type="ORF">A3K89_03625</name>
</gene>
<evidence type="ECO:0000256" key="1">
    <source>
        <dbReference type="ARBA" id="ARBA00007301"/>
    </source>
</evidence>
<comment type="subunit">
    <text evidence="5">Homodimer.</text>
</comment>
<dbReference type="PANTHER" id="PTHR10851:SF0">
    <property type="entry name" value="PYRIDOXINE-5'-PHOSPHATE OXIDASE"/>
    <property type="match status" value="1"/>
</dbReference>
<dbReference type="GO" id="GO:0008615">
    <property type="term" value="P:pyridoxine biosynthetic process"/>
    <property type="evidence" value="ECO:0007669"/>
    <property type="project" value="UniProtKB-UniRule"/>
</dbReference>
<dbReference type="GO" id="GO:0004733">
    <property type="term" value="F:pyridoxamine phosphate oxidase activity"/>
    <property type="evidence" value="ECO:0007669"/>
    <property type="project" value="UniProtKB-UniRule"/>
</dbReference>